<reference evidence="1" key="1">
    <citation type="submission" date="2022-06" db="EMBL/GenBank/DDBJ databases">
        <title>Alkalicoccobacillus porphyridii sp. nov., isolated from a marine red alga, Porphyridium purpureum and reclassification of Shouchella plakortidis and Shouchella gibsonii as Alkalicoccobacillus plakortidis comb. nov. and Alkalicoccobacillus gibsonii comb. nov.</title>
        <authorList>
            <person name="Kim K.H."/>
            <person name="Lee J.K."/>
            <person name="Han D.M."/>
            <person name="Baek J.H."/>
            <person name="Jeon C.O."/>
        </authorList>
    </citation>
    <scope>NUCLEOTIDE SEQUENCE</scope>
    <source>
        <strain evidence="1">DSM 19153</strain>
    </source>
</reference>
<dbReference type="SUPFAM" id="SSF52317">
    <property type="entry name" value="Class I glutamine amidotransferase-like"/>
    <property type="match status" value="1"/>
</dbReference>
<keyword evidence="2" id="KW-1185">Reference proteome</keyword>
<sequence>MDRRLGQSDWVIDGAFSDFADALADVGYLVHEHRGADPLTEEDLEDYDVFVIPEAQIPFQTTEQDTIASFAEEGGGVFFIADHYNADRNFNRFDSNEIMNGLAPWCLRGSN</sequence>
<proteinExistence type="predicted"/>
<dbReference type="Proteomes" id="UP001203665">
    <property type="component" value="Unassembled WGS sequence"/>
</dbReference>
<organism evidence="1 2">
    <name type="scientific">Alkalicoccobacillus plakortidis</name>
    <dbReference type="NCBI Taxonomy" id="444060"/>
    <lineage>
        <taxon>Bacteria</taxon>
        <taxon>Bacillati</taxon>
        <taxon>Bacillota</taxon>
        <taxon>Bacilli</taxon>
        <taxon>Bacillales</taxon>
        <taxon>Bacillaceae</taxon>
        <taxon>Alkalicoccobacillus</taxon>
    </lineage>
</organism>
<comment type="caution">
    <text evidence="1">The sequence shown here is derived from an EMBL/GenBank/DDBJ whole genome shotgun (WGS) entry which is preliminary data.</text>
</comment>
<dbReference type="RefSeq" id="WP_251605030.1">
    <property type="nucleotide sequence ID" value="NZ_JAMQJY010000001.1"/>
</dbReference>
<evidence type="ECO:0000313" key="2">
    <source>
        <dbReference type="Proteomes" id="UP001203665"/>
    </source>
</evidence>
<evidence type="ECO:0008006" key="3">
    <source>
        <dbReference type="Google" id="ProtNLM"/>
    </source>
</evidence>
<evidence type="ECO:0000313" key="1">
    <source>
        <dbReference type="EMBL" id="MCM2674903.1"/>
    </source>
</evidence>
<gene>
    <name evidence="1" type="ORF">NDM98_04905</name>
</gene>
<protein>
    <recommendedName>
        <fullName evidence="3">ThuA-like domain-containing protein</fullName>
    </recommendedName>
</protein>
<dbReference type="InterPro" id="IPR029062">
    <property type="entry name" value="Class_I_gatase-like"/>
</dbReference>
<accession>A0ABT0XG84</accession>
<name>A0ABT0XG84_9BACI</name>
<dbReference type="EMBL" id="JAMQJY010000001">
    <property type="protein sequence ID" value="MCM2674903.1"/>
    <property type="molecule type" value="Genomic_DNA"/>
</dbReference>